<dbReference type="AlphaFoldDB" id="A0AA39MCL2"/>
<accession>A0AA39MCL2</accession>
<name>A0AA39MCL2_9BILA</name>
<evidence type="ECO:0000256" key="1">
    <source>
        <dbReference type="SAM" id="Phobius"/>
    </source>
</evidence>
<keyword evidence="1" id="KW-0812">Transmembrane</keyword>
<organism evidence="2 3">
    <name type="scientific">Steinernema hermaphroditum</name>
    <dbReference type="NCBI Taxonomy" id="289476"/>
    <lineage>
        <taxon>Eukaryota</taxon>
        <taxon>Metazoa</taxon>
        <taxon>Ecdysozoa</taxon>
        <taxon>Nematoda</taxon>
        <taxon>Chromadorea</taxon>
        <taxon>Rhabditida</taxon>
        <taxon>Tylenchina</taxon>
        <taxon>Panagrolaimomorpha</taxon>
        <taxon>Strongyloidoidea</taxon>
        <taxon>Steinernematidae</taxon>
        <taxon>Steinernema</taxon>
    </lineage>
</organism>
<sequence length="590" mass="67189">MPCTFRTGSADEVYRATVLTWMGFFALPNFGDGPDDHASADDHVSFQIDVARYRENAELLTKSDMVLCRLVAICSRYKSLRCLSLLLDLIADCGMEFIMSIRDHLISIFLFYSDIKGLRMLYTHEHLKEHLNIDDALSGEGLRYVGGGGKTTILGICAFGQLHSDMTALTRLALDLGARMDVSSVESPISIAIRSENYKFLDTCAKRNMKEFINAMKIVCADRRFEDVRAKSNSDIHRMKQIRVLSLAQELRWRLKVNEDIAKHIVSNAMHICSLEERARFTSLIWELGLCEEKKFIIDNWKRSFRSPKNSKACDKLIRLLLEKLSGIEEKYLSCLDAYFPKEQMDTYLSWFEAWIPKEQKNIVTSLYDRLLAAFKNITTTRKPSVVPSVFSREAKLNHRRSLIKDKETGKMSKSQIVQHKALLPGDGLSAAMNSVLSHKMLYVGRYKASSGVVYDHCVIHKNPDEDKQMKNALGTCKGIVSLQPIDEIDYHLWSISQSINEDNKASIDAIFIAVGELGNSDYSLLNANCEHLVSRSQKGKAHSAQVHKCVMRLFFIVFTFWSCSLFILWRLANRISRFFHTSHNVSSIS</sequence>
<evidence type="ECO:0000313" key="2">
    <source>
        <dbReference type="EMBL" id="KAK0428898.1"/>
    </source>
</evidence>
<keyword evidence="1" id="KW-1133">Transmembrane helix</keyword>
<evidence type="ECO:0000313" key="3">
    <source>
        <dbReference type="Proteomes" id="UP001175271"/>
    </source>
</evidence>
<dbReference type="EMBL" id="JAUCMV010000001">
    <property type="protein sequence ID" value="KAK0428898.1"/>
    <property type="molecule type" value="Genomic_DNA"/>
</dbReference>
<dbReference type="Proteomes" id="UP001175271">
    <property type="component" value="Unassembled WGS sequence"/>
</dbReference>
<reference evidence="2" key="1">
    <citation type="submission" date="2023-06" db="EMBL/GenBank/DDBJ databases">
        <title>Genomic analysis of the entomopathogenic nematode Steinernema hermaphroditum.</title>
        <authorList>
            <person name="Schwarz E.M."/>
            <person name="Heppert J.K."/>
            <person name="Baniya A."/>
            <person name="Schwartz H.T."/>
            <person name="Tan C.-H."/>
            <person name="Antoshechkin I."/>
            <person name="Sternberg P.W."/>
            <person name="Goodrich-Blair H."/>
            <person name="Dillman A.R."/>
        </authorList>
    </citation>
    <scope>NUCLEOTIDE SEQUENCE</scope>
    <source>
        <strain evidence="2">PS9179</strain>
        <tissue evidence="2">Whole animal</tissue>
    </source>
</reference>
<evidence type="ECO:0008006" key="4">
    <source>
        <dbReference type="Google" id="ProtNLM"/>
    </source>
</evidence>
<keyword evidence="1" id="KW-0472">Membrane</keyword>
<gene>
    <name evidence="2" type="ORF">QR680_011073</name>
</gene>
<feature type="transmembrane region" description="Helical" evidence="1">
    <location>
        <begin position="551"/>
        <end position="570"/>
    </location>
</feature>
<proteinExistence type="predicted"/>
<keyword evidence="3" id="KW-1185">Reference proteome</keyword>
<protein>
    <recommendedName>
        <fullName evidence="4">LRAT domain-containing protein</fullName>
    </recommendedName>
</protein>
<dbReference type="Gene3D" id="3.90.1720.10">
    <property type="entry name" value="endopeptidase domain like (from Nostoc punctiforme)"/>
    <property type="match status" value="1"/>
</dbReference>
<comment type="caution">
    <text evidence="2">The sequence shown here is derived from an EMBL/GenBank/DDBJ whole genome shotgun (WGS) entry which is preliminary data.</text>
</comment>